<dbReference type="AlphaFoldDB" id="A0AA87Z971"/>
<organism evidence="2 3">
    <name type="scientific">Ficus carica</name>
    <name type="common">Common fig</name>
    <dbReference type="NCBI Taxonomy" id="3494"/>
    <lineage>
        <taxon>Eukaryota</taxon>
        <taxon>Viridiplantae</taxon>
        <taxon>Streptophyta</taxon>
        <taxon>Embryophyta</taxon>
        <taxon>Tracheophyta</taxon>
        <taxon>Spermatophyta</taxon>
        <taxon>Magnoliopsida</taxon>
        <taxon>eudicotyledons</taxon>
        <taxon>Gunneridae</taxon>
        <taxon>Pentapetalae</taxon>
        <taxon>rosids</taxon>
        <taxon>fabids</taxon>
        <taxon>Rosales</taxon>
        <taxon>Moraceae</taxon>
        <taxon>Ficeae</taxon>
        <taxon>Ficus</taxon>
    </lineage>
</organism>
<dbReference type="Proteomes" id="UP001187192">
    <property type="component" value="Unassembled WGS sequence"/>
</dbReference>
<keyword evidence="1" id="KW-0812">Transmembrane</keyword>
<reference evidence="2" key="1">
    <citation type="submission" date="2023-07" db="EMBL/GenBank/DDBJ databases">
        <title>draft genome sequence of fig (Ficus carica).</title>
        <authorList>
            <person name="Takahashi T."/>
            <person name="Nishimura K."/>
        </authorList>
    </citation>
    <scope>NUCLEOTIDE SEQUENCE</scope>
</reference>
<name>A0AA87Z971_FICCA</name>
<feature type="transmembrane region" description="Helical" evidence="1">
    <location>
        <begin position="72"/>
        <end position="94"/>
    </location>
</feature>
<protein>
    <submittedName>
        <fullName evidence="2">Uncharacterized protein</fullName>
    </submittedName>
</protein>
<evidence type="ECO:0000256" key="1">
    <source>
        <dbReference type="SAM" id="Phobius"/>
    </source>
</evidence>
<sequence length="177" mass="19837">MTFSSCFSHSPLSLKIDLLGKHIKPLHNDKTDQRFTLPLRSNSTELFGQQVVTEGAHLRGHWSFIGLASSQISSSVFGLGTVAVLPFYALMVFAPKSELAGFSRRTGKQNRDPALCFSLPALLSHWNPGALHYQSTYPKWCREFQPARHALMNLLDVKTIQQSDFGELEEEKMSNTI</sequence>
<dbReference type="PANTHER" id="PTHR34543">
    <property type="entry name" value="PROTEIN ABA DEFICIENT 4, CHLOROPLASTIC"/>
    <property type="match status" value="1"/>
</dbReference>
<proteinExistence type="predicted"/>
<keyword evidence="1" id="KW-1133">Transmembrane helix</keyword>
<evidence type="ECO:0000313" key="3">
    <source>
        <dbReference type="Proteomes" id="UP001187192"/>
    </source>
</evidence>
<gene>
    <name evidence="2" type="ORF">TIFTF001_001913</name>
</gene>
<comment type="caution">
    <text evidence="2">The sequence shown here is derived from an EMBL/GenBank/DDBJ whole genome shotgun (WGS) entry which is preliminary data.</text>
</comment>
<keyword evidence="1" id="KW-0472">Membrane</keyword>
<dbReference type="PANTHER" id="PTHR34543:SF1">
    <property type="entry name" value="PROTEIN ABA DEFICIENT 4, CHLOROPLASTIC"/>
    <property type="match status" value="1"/>
</dbReference>
<evidence type="ECO:0000313" key="2">
    <source>
        <dbReference type="EMBL" id="GMN28085.1"/>
    </source>
</evidence>
<dbReference type="EMBL" id="BTGU01000002">
    <property type="protein sequence ID" value="GMN28085.1"/>
    <property type="molecule type" value="Genomic_DNA"/>
</dbReference>
<keyword evidence="3" id="KW-1185">Reference proteome</keyword>
<accession>A0AA87Z971</accession>